<sequence>MHELKDTKTSGVIIKLDFEKAYDRVNWNFLEEVPHRKGFDMKWIQWMNKVVRGGKVCIDLNGERGDYFRSFKGLRQGDPLSPLLFNLVADALSAMLSRACAAGMIKGLVPHLVEGGLTHLQYADDTILLLQFDLQTLRNVVILSCYEAMSGMKINFEKSEIFSVGLSAVEMNVAAEMLGCKSGVLPMKYLGMLVSCHKISKAQMSYVCEKTEKRLGTWQCEYLSSGGKSVLIDSCLSSLPMYTMGVYQLYEGNFQRLDSIRARFFWEGTSKKRKYHMVKWGALNRPKQFGGLGFMDIRVMNTCLLGKWIDKLERGDNSLCCNILRNKYLGHKSIFQVRNRKGSQFWKSLLDVRKWFQMGRCIRIKSGMQTRFWHDCWLGDCVLKVTFPNLFHIAVRQDLEVAEAWVEGALWTIWKARNDVVFNKKTMTSPVAIIYKTLMVVKSWRPLLKPNLKPVANEMITLVASNANVAM</sequence>
<keyword evidence="3" id="KW-1185">Reference proteome</keyword>
<dbReference type="PROSITE" id="PS50878">
    <property type="entry name" value="RT_POL"/>
    <property type="match status" value="1"/>
</dbReference>
<dbReference type="EMBL" id="CAJGYO010000004">
    <property type="protein sequence ID" value="CAD6224118.1"/>
    <property type="molecule type" value="Genomic_DNA"/>
</dbReference>
<organism evidence="2 3">
    <name type="scientific">Miscanthus lutarioriparius</name>
    <dbReference type="NCBI Taxonomy" id="422564"/>
    <lineage>
        <taxon>Eukaryota</taxon>
        <taxon>Viridiplantae</taxon>
        <taxon>Streptophyta</taxon>
        <taxon>Embryophyta</taxon>
        <taxon>Tracheophyta</taxon>
        <taxon>Spermatophyta</taxon>
        <taxon>Magnoliopsida</taxon>
        <taxon>Liliopsida</taxon>
        <taxon>Poales</taxon>
        <taxon>Poaceae</taxon>
        <taxon>PACMAD clade</taxon>
        <taxon>Panicoideae</taxon>
        <taxon>Andropogonodae</taxon>
        <taxon>Andropogoneae</taxon>
        <taxon>Saccharinae</taxon>
        <taxon>Miscanthus</taxon>
    </lineage>
</organism>
<name>A0A811NKL4_9POAL</name>
<feature type="domain" description="Reverse transcriptase" evidence="1">
    <location>
        <begin position="1"/>
        <end position="194"/>
    </location>
</feature>
<dbReference type="Pfam" id="PF00078">
    <property type="entry name" value="RVT_1"/>
    <property type="match status" value="1"/>
</dbReference>
<dbReference type="InterPro" id="IPR000477">
    <property type="entry name" value="RT_dom"/>
</dbReference>
<dbReference type="Proteomes" id="UP000604825">
    <property type="component" value="Unassembled WGS sequence"/>
</dbReference>
<dbReference type="PANTHER" id="PTHR33116:SF87">
    <property type="entry name" value="OS01G0158850 PROTEIN"/>
    <property type="match status" value="1"/>
</dbReference>
<accession>A0A811NKL4</accession>
<dbReference type="AlphaFoldDB" id="A0A811NKL4"/>
<reference evidence="2" key="1">
    <citation type="submission" date="2020-10" db="EMBL/GenBank/DDBJ databases">
        <authorList>
            <person name="Han B."/>
            <person name="Lu T."/>
            <person name="Zhao Q."/>
            <person name="Huang X."/>
            <person name="Zhao Y."/>
        </authorList>
    </citation>
    <scope>NUCLEOTIDE SEQUENCE</scope>
</reference>
<dbReference type="PANTHER" id="PTHR33116">
    <property type="entry name" value="REVERSE TRANSCRIPTASE ZINC-BINDING DOMAIN-CONTAINING PROTEIN-RELATED-RELATED"/>
    <property type="match status" value="1"/>
</dbReference>
<evidence type="ECO:0000259" key="1">
    <source>
        <dbReference type="PROSITE" id="PS50878"/>
    </source>
</evidence>
<dbReference type="CDD" id="cd01650">
    <property type="entry name" value="RT_nLTR_like"/>
    <property type="match status" value="1"/>
</dbReference>
<evidence type="ECO:0000313" key="3">
    <source>
        <dbReference type="Proteomes" id="UP000604825"/>
    </source>
</evidence>
<comment type="caution">
    <text evidence="2">The sequence shown here is derived from an EMBL/GenBank/DDBJ whole genome shotgun (WGS) entry which is preliminary data.</text>
</comment>
<protein>
    <recommendedName>
        <fullName evidence="1">Reverse transcriptase domain-containing protein</fullName>
    </recommendedName>
</protein>
<evidence type="ECO:0000313" key="2">
    <source>
        <dbReference type="EMBL" id="CAD6224118.1"/>
    </source>
</evidence>
<dbReference type="OrthoDB" id="695518at2759"/>
<proteinExistence type="predicted"/>
<dbReference type="SUPFAM" id="SSF56672">
    <property type="entry name" value="DNA/RNA polymerases"/>
    <property type="match status" value="1"/>
</dbReference>
<gene>
    <name evidence="2" type="ORF">NCGR_LOCUS16429</name>
</gene>
<dbReference type="InterPro" id="IPR043502">
    <property type="entry name" value="DNA/RNA_pol_sf"/>
</dbReference>